<evidence type="ECO:0000313" key="7">
    <source>
        <dbReference type="Proteomes" id="UP000463868"/>
    </source>
</evidence>
<dbReference type="Proteomes" id="UP000463868">
    <property type="component" value="Chromosome"/>
</dbReference>
<gene>
    <name evidence="6" type="ORF">AhaeAN43_02890</name>
</gene>
<dbReference type="PANTHER" id="PTHR21716">
    <property type="entry name" value="TRANSMEMBRANE PROTEIN"/>
    <property type="match status" value="1"/>
</dbReference>
<dbReference type="Pfam" id="PF01594">
    <property type="entry name" value="AI-2E_transport"/>
    <property type="match status" value="1"/>
</dbReference>
<evidence type="ECO:0000256" key="1">
    <source>
        <dbReference type="ARBA" id="ARBA00004141"/>
    </source>
</evidence>
<dbReference type="PANTHER" id="PTHR21716:SF64">
    <property type="entry name" value="AI-2 TRANSPORT PROTEIN TQSA"/>
    <property type="match status" value="1"/>
</dbReference>
<dbReference type="GO" id="GO:0016020">
    <property type="term" value="C:membrane"/>
    <property type="evidence" value="ECO:0007669"/>
    <property type="project" value="UniProtKB-SubCell"/>
</dbReference>
<dbReference type="AlphaFoldDB" id="A0A372MSU1"/>
<evidence type="ECO:0000313" key="6">
    <source>
        <dbReference type="EMBL" id="QHI12403.1"/>
    </source>
</evidence>
<name>A0A372MSU1_ACIHA</name>
<accession>A0A372MSU1</accession>
<keyword evidence="3" id="KW-0812">Transmembrane</keyword>
<comment type="similarity">
    <text evidence="2">Belongs to the autoinducer-2 exporter (AI-2E) (TC 2.A.86) family.</text>
</comment>
<proteinExistence type="inferred from homology"/>
<dbReference type="RefSeq" id="WP_005089101.1">
    <property type="nucleotide sequence ID" value="NZ_BKQF01000123.1"/>
</dbReference>
<dbReference type="GO" id="GO:0055085">
    <property type="term" value="P:transmembrane transport"/>
    <property type="evidence" value="ECO:0007669"/>
    <property type="project" value="TreeGrafter"/>
</dbReference>
<dbReference type="InterPro" id="IPR002549">
    <property type="entry name" value="AI-2E-like"/>
</dbReference>
<dbReference type="EMBL" id="CP031976">
    <property type="protein sequence ID" value="QHI12403.1"/>
    <property type="molecule type" value="Genomic_DNA"/>
</dbReference>
<evidence type="ECO:0000256" key="2">
    <source>
        <dbReference type="ARBA" id="ARBA00009773"/>
    </source>
</evidence>
<evidence type="ECO:0000256" key="3">
    <source>
        <dbReference type="ARBA" id="ARBA00022692"/>
    </source>
</evidence>
<organism evidence="6 7">
    <name type="scientific">Acinetobacter haemolyticus</name>
    <dbReference type="NCBI Taxonomy" id="29430"/>
    <lineage>
        <taxon>Bacteria</taxon>
        <taxon>Pseudomonadati</taxon>
        <taxon>Pseudomonadota</taxon>
        <taxon>Gammaproteobacteria</taxon>
        <taxon>Moraxellales</taxon>
        <taxon>Moraxellaceae</taxon>
        <taxon>Acinetobacter</taxon>
    </lineage>
</organism>
<comment type="subcellular location">
    <subcellularLocation>
        <location evidence="1">Membrane</location>
        <topology evidence="1">Multi-pass membrane protein</topology>
    </subcellularLocation>
</comment>
<reference evidence="6 7" key="1">
    <citation type="submission" date="2018-08" db="EMBL/GenBank/DDBJ databases">
        <title>Analysis of the genomic diversity of Mexican Acinetobacter haemolyticus clinical isolates.</title>
        <authorList>
            <person name="Castro-Jaimes S."/>
            <person name="Cevallos M.A."/>
        </authorList>
    </citation>
    <scope>NUCLEOTIDE SEQUENCE [LARGE SCALE GENOMIC DNA]</scope>
    <source>
        <strain evidence="6 7">AN43</strain>
    </source>
</reference>
<keyword evidence="5" id="KW-0472">Membrane</keyword>
<keyword evidence="4" id="KW-1133">Transmembrane helix</keyword>
<protein>
    <submittedName>
        <fullName evidence="6">AI-2E family transporter</fullName>
    </submittedName>
</protein>
<sequence>MQNNNLGSWQSSLQTLVYILLFLILFGWLLKIGQGFLLPILVATIAMYILITLSHWLVKFPVLKSTPEWFRRILVLISFIVVMVQLISLVITTGQKILAKMPIYEANIEQVFLHVNAYLGWSDSPDWQIFREMLMSQINLQSLITSTLTSFSALTGMFVVIIVYALFLLNERDQFVKKLMIAFPDGKTEQTRLLITDINKKISEYLVVKTLINLILATICFVILWACGVEYALFWALIIGLFNYIPYVGSLFGVIFPVLMTLAQTGSLKLTILVAILLTVAQMFVGNFLEPRMIGKQINLSPFVVLLSLSLWSSLWGIAGAILAIPLTSIFVIVLEAFRSTRPFAILLMQNPKNYDQS</sequence>
<evidence type="ECO:0000256" key="5">
    <source>
        <dbReference type="ARBA" id="ARBA00023136"/>
    </source>
</evidence>
<evidence type="ECO:0000256" key="4">
    <source>
        <dbReference type="ARBA" id="ARBA00022989"/>
    </source>
</evidence>